<accession>A0ABW8JEP2</accession>
<sequence length="154" mass="16863">MPALHANVETLRAVYADLRCIDRYVDDDVVLHTADRGASGGPAFVIGKKAVLEKELDLIRLTNGSLVMDVQHITANEYFGAVIGTLRARSGNESIGMPFCGLWRFRDGRIIEHWENAYDASALGRFLMGDISPGLIWLDGRNTSLSATNSGMSH</sequence>
<reference evidence="2 3" key="1">
    <citation type="submission" date="2020-10" db="EMBL/GenBank/DDBJ databases">
        <title>Phylogeny of dyella-like bacteria.</title>
        <authorList>
            <person name="Fu J."/>
        </authorList>
    </citation>
    <scope>NUCLEOTIDE SEQUENCE [LARGE SCALE GENOMIC DNA]</scope>
    <source>
        <strain evidence="2 3">JP1</strain>
    </source>
</reference>
<evidence type="ECO:0000313" key="3">
    <source>
        <dbReference type="Proteomes" id="UP001620461"/>
    </source>
</evidence>
<dbReference type="Pfam" id="PF12680">
    <property type="entry name" value="SnoaL_2"/>
    <property type="match status" value="1"/>
</dbReference>
<dbReference type="EMBL" id="JADIKJ010000002">
    <property type="protein sequence ID" value="MFK2899318.1"/>
    <property type="molecule type" value="Genomic_DNA"/>
</dbReference>
<dbReference type="RefSeq" id="WP_404544986.1">
    <property type="nucleotide sequence ID" value="NZ_JADIKJ010000002.1"/>
</dbReference>
<keyword evidence="3" id="KW-1185">Reference proteome</keyword>
<dbReference type="InterPro" id="IPR032710">
    <property type="entry name" value="NTF2-like_dom_sf"/>
</dbReference>
<feature type="domain" description="SnoaL-like" evidence="1">
    <location>
        <begin position="17"/>
        <end position="113"/>
    </location>
</feature>
<evidence type="ECO:0000259" key="1">
    <source>
        <dbReference type="Pfam" id="PF12680"/>
    </source>
</evidence>
<dbReference type="Proteomes" id="UP001620461">
    <property type="component" value="Unassembled WGS sequence"/>
</dbReference>
<dbReference type="SUPFAM" id="SSF54427">
    <property type="entry name" value="NTF2-like"/>
    <property type="match status" value="1"/>
</dbReference>
<protein>
    <submittedName>
        <fullName evidence="2">Nuclear transport factor 2 family protein</fullName>
    </submittedName>
</protein>
<proteinExistence type="predicted"/>
<evidence type="ECO:0000313" key="2">
    <source>
        <dbReference type="EMBL" id="MFK2899318.1"/>
    </source>
</evidence>
<organism evidence="2 3">
    <name type="scientific">Dyella jejuensis</name>
    <dbReference type="NCBI Taxonomy" id="1432009"/>
    <lineage>
        <taxon>Bacteria</taxon>
        <taxon>Pseudomonadati</taxon>
        <taxon>Pseudomonadota</taxon>
        <taxon>Gammaproteobacteria</taxon>
        <taxon>Lysobacterales</taxon>
        <taxon>Rhodanobacteraceae</taxon>
        <taxon>Dyella</taxon>
    </lineage>
</organism>
<comment type="caution">
    <text evidence="2">The sequence shown here is derived from an EMBL/GenBank/DDBJ whole genome shotgun (WGS) entry which is preliminary data.</text>
</comment>
<dbReference type="Gene3D" id="3.10.450.50">
    <property type="match status" value="1"/>
</dbReference>
<dbReference type="InterPro" id="IPR037401">
    <property type="entry name" value="SnoaL-like"/>
</dbReference>
<name>A0ABW8JEP2_9GAMM</name>
<gene>
    <name evidence="2" type="ORF">ISP15_03155</name>
</gene>